<dbReference type="RefSeq" id="WP_237820685.1">
    <property type="nucleotide sequence ID" value="NZ_JAKLTQ010000006.1"/>
</dbReference>
<evidence type="ECO:0008006" key="3">
    <source>
        <dbReference type="Google" id="ProtNLM"/>
    </source>
</evidence>
<dbReference type="CDD" id="cd00102">
    <property type="entry name" value="IPT"/>
    <property type="match status" value="1"/>
</dbReference>
<gene>
    <name evidence="1" type="ORF">LVY72_10895</name>
</gene>
<dbReference type="InterPro" id="IPR014756">
    <property type="entry name" value="Ig_E-set"/>
</dbReference>
<dbReference type="Proteomes" id="UP001165368">
    <property type="component" value="Unassembled WGS sequence"/>
</dbReference>
<evidence type="ECO:0000313" key="2">
    <source>
        <dbReference type="Proteomes" id="UP001165368"/>
    </source>
</evidence>
<proteinExistence type="predicted"/>
<dbReference type="SUPFAM" id="SSF81296">
    <property type="entry name" value="E set domains"/>
    <property type="match status" value="1"/>
</dbReference>
<organism evidence="1 2">
    <name type="scientific">Arthrobacter hankyongi</name>
    <dbReference type="NCBI Taxonomy" id="2904801"/>
    <lineage>
        <taxon>Bacteria</taxon>
        <taxon>Bacillati</taxon>
        <taxon>Actinomycetota</taxon>
        <taxon>Actinomycetes</taxon>
        <taxon>Micrococcales</taxon>
        <taxon>Micrococcaceae</taxon>
        <taxon>Arthrobacter</taxon>
    </lineage>
</organism>
<sequence length="446" mass="45668">MVFGLFPDPAAGPLPVAAGGRAEAAFGQLAGAPLPEFAGVYERMMFIRVAVLGGTVAPEVSVRAGRGPLVAVSAASRPVFRATGPGGAGTGFVGDVFLVPGPGGVPQVAVGFDRNTVEDWALGIRNLDPSADRLFTWVVADNPAEVVQPWVDPASFVPAFAPAAPFSPDRGTPGTPVVLHGTNFDLGTPRTFFGGLEAVPLAPPAAGQLSMAVPEGLVAAGQPGADVGVTVETGAGTATAAIPFHAEPPEPGFAEPPFTPEMARLGRKLVLHGRNFDFAPVAVEFRALEFFDDPPAPVAGEVLGTPGPADMTVRIPSDVFVLGPIGKISVTVTTAGGSVTCAQALRILVGPPVPTLEDFSPSTVEVGREVTLNGQEFDFSPVTVTFTVEGRGEVPAVLLEPPSATRIRVTAPDLGPEAENQARITVRGQFGSSTSAEVITVTRPAD</sequence>
<dbReference type="Gene3D" id="2.60.40.10">
    <property type="entry name" value="Immunoglobulins"/>
    <property type="match status" value="2"/>
</dbReference>
<comment type="caution">
    <text evidence="1">The sequence shown here is derived from an EMBL/GenBank/DDBJ whole genome shotgun (WGS) entry which is preliminary data.</text>
</comment>
<keyword evidence="2" id="KW-1185">Reference proteome</keyword>
<evidence type="ECO:0000313" key="1">
    <source>
        <dbReference type="EMBL" id="MCG2622419.1"/>
    </source>
</evidence>
<dbReference type="InterPro" id="IPR013783">
    <property type="entry name" value="Ig-like_fold"/>
</dbReference>
<protein>
    <recommendedName>
        <fullName evidence="3">IPT/TIG domain-containing protein</fullName>
    </recommendedName>
</protein>
<dbReference type="EMBL" id="JAKLTQ010000006">
    <property type="protein sequence ID" value="MCG2622419.1"/>
    <property type="molecule type" value="Genomic_DNA"/>
</dbReference>
<reference evidence="1" key="1">
    <citation type="submission" date="2022-01" db="EMBL/GenBank/DDBJ databases">
        <authorList>
            <person name="Jo J.-H."/>
            <person name="Im W.-T."/>
        </authorList>
    </citation>
    <scope>NUCLEOTIDE SEQUENCE</scope>
    <source>
        <strain evidence="1">I2-34</strain>
    </source>
</reference>
<name>A0ABS9L6Y1_9MICC</name>
<accession>A0ABS9L6Y1</accession>